<dbReference type="AlphaFoldDB" id="A0AAV2RVY2"/>
<keyword evidence="2" id="KW-0479">Metal-binding</keyword>
<evidence type="ECO:0000256" key="1">
    <source>
        <dbReference type="ARBA" id="ARBA00012418"/>
    </source>
</evidence>
<proteinExistence type="predicted"/>
<dbReference type="InterPro" id="IPR015700">
    <property type="entry name" value="RPC1"/>
</dbReference>
<dbReference type="EC" id="2.7.7.6" evidence="1"/>
<evidence type="ECO:0000313" key="5">
    <source>
        <dbReference type="EMBL" id="CAL4147534.1"/>
    </source>
</evidence>
<sequence>FFQVVIKGLPTVNRAVINLNKDTYELLVEGDNLRDVMATFGVQGTKCISNNTWEVWNCLGIEAARRCIIHEITTTMDGHGLKVDKRHIMLLADLMTCRGQVLGITRHGLSKMKESVLMLAS</sequence>
<evidence type="ECO:0000256" key="2">
    <source>
        <dbReference type="ARBA" id="ARBA00022723"/>
    </source>
</evidence>
<dbReference type="EMBL" id="CAXKWB010036101">
    <property type="protein sequence ID" value="CAL4147534.1"/>
    <property type="molecule type" value="Genomic_DNA"/>
</dbReference>
<evidence type="ECO:0000313" key="6">
    <source>
        <dbReference type="Proteomes" id="UP001497623"/>
    </source>
</evidence>
<organism evidence="5 6">
    <name type="scientific">Meganyctiphanes norvegica</name>
    <name type="common">Northern krill</name>
    <name type="synonym">Thysanopoda norvegica</name>
    <dbReference type="NCBI Taxonomy" id="48144"/>
    <lineage>
        <taxon>Eukaryota</taxon>
        <taxon>Metazoa</taxon>
        <taxon>Ecdysozoa</taxon>
        <taxon>Arthropoda</taxon>
        <taxon>Crustacea</taxon>
        <taxon>Multicrustacea</taxon>
        <taxon>Malacostraca</taxon>
        <taxon>Eumalacostraca</taxon>
        <taxon>Eucarida</taxon>
        <taxon>Euphausiacea</taxon>
        <taxon>Euphausiidae</taxon>
        <taxon>Meganyctiphanes</taxon>
    </lineage>
</organism>
<comment type="caution">
    <text evidence="5">The sequence shown here is derived from an EMBL/GenBank/DDBJ whole genome shotgun (WGS) entry which is preliminary data.</text>
</comment>
<reference evidence="5 6" key="1">
    <citation type="submission" date="2024-05" db="EMBL/GenBank/DDBJ databases">
        <authorList>
            <person name="Wallberg A."/>
        </authorList>
    </citation>
    <scope>NUCLEOTIDE SEQUENCE [LARGE SCALE GENOMIC DNA]</scope>
</reference>
<dbReference type="PANTHER" id="PTHR48446:SF1">
    <property type="entry name" value="DNA-DIRECTED RNA POLYMERASE SUBUNIT BETA' N-TERMINAL SECTION"/>
    <property type="match status" value="1"/>
</dbReference>
<feature type="domain" description="RNA polymerase Rpb1" evidence="4">
    <location>
        <begin position="7"/>
        <end position="116"/>
    </location>
</feature>
<keyword evidence="6" id="KW-1185">Reference proteome</keyword>
<dbReference type="PANTHER" id="PTHR48446">
    <property type="entry name" value="DNA-DIRECTED RNA POLYMERASE SUBUNIT BETA' N-TERMINAL SECTION"/>
    <property type="match status" value="1"/>
</dbReference>
<gene>
    <name evidence="5" type="ORF">MNOR_LOCUS30081</name>
</gene>
<feature type="non-terminal residue" evidence="5">
    <location>
        <position position="1"/>
    </location>
</feature>
<feature type="non-terminal residue" evidence="5">
    <location>
        <position position="121"/>
    </location>
</feature>
<evidence type="ECO:0000259" key="4">
    <source>
        <dbReference type="Pfam" id="PF04998"/>
    </source>
</evidence>
<accession>A0AAV2RVY2</accession>
<dbReference type="InterPro" id="IPR007081">
    <property type="entry name" value="RNA_pol_Rpb1_5"/>
</dbReference>
<dbReference type="GO" id="GO:0006351">
    <property type="term" value="P:DNA-templated transcription"/>
    <property type="evidence" value="ECO:0007669"/>
    <property type="project" value="InterPro"/>
</dbReference>
<protein>
    <recommendedName>
        <fullName evidence="1">DNA-directed RNA polymerase</fullName>
        <ecNumber evidence="1">2.7.7.6</ecNumber>
    </recommendedName>
</protein>
<dbReference type="SUPFAM" id="SSF64484">
    <property type="entry name" value="beta and beta-prime subunits of DNA dependent RNA-polymerase"/>
    <property type="match status" value="1"/>
</dbReference>
<dbReference type="GO" id="GO:0046872">
    <property type="term" value="F:metal ion binding"/>
    <property type="evidence" value="ECO:0007669"/>
    <property type="project" value="UniProtKB-KW"/>
</dbReference>
<evidence type="ECO:0000256" key="3">
    <source>
        <dbReference type="ARBA" id="ARBA00022833"/>
    </source>
</evidence>
<dbReference type="GO" id="GO:0003899">
    <property type="term" value="F:DNA-directed RNA polymerase activity"/>
    <property type="evidence" value="ECO:0007669"/>
    <property type="project" value="UniProtKB-EC"/>
</dbReference>
<dbReference type="Pfam" id="PF04998">
    <property type="entry name" value="RNA_pol_Rpb1_5"/>
    <property type="match status" value="1"/>
</dbReference>
<keyword evidence="3" id="KW-0862">Zinc</keyword>
<name>A0AAV2RVY2_MEGNR</name>
<dbReference type="GO" id="GO:0003677">
    <property type="term" value="F:DNA binding"/>
    <property type="evidence" value="ECO:0007669"/>
    <property type="project" value="InterPro"/>
</dbReference>
<dbReference type="Proteomes" id="UP001497623">
    <property type="component" value="Unassembled WGS sequence"/>
</dbReference>